<evidence type="ECO:0000256" key="4">
    <source>
        <dbReference type="ARBA" id="ARBA00023163"/>
    </source>
</evidence>
<dbReference type="Proteomes" id="UP000184001">
    <property type="component" value="Unassembled WGS sequence"/>
</dbReference>
<keyword evidence="2" id="KW-0067">ATP-binding</keyword>
<dbReference type="GO" id="GO:0000160">
    <property type="term" value="P:phosphorelay signal transduction system"/>
    <property type="evidence" value="ECO:0007669"/>
    <property type="project" value="InterPro"/>
</dbReference>
<comment type="caution">
    <text evidence="8">The sequence shown here is derived from an EMBL/GenBank/DDBJ whole genome shotgun (WGS) entry which is preliminary data.</text>
</comment>
<dbReference type="Gene3D" id="1.10.10.60">
    <property type="entry name" value="Homeodomain-like"/>
    <property type="match status" value="1"/>
</dbReference>
<name>A0A8G2FHB5_9BACT</name>
<dbReference type="Gene3D" id="3.40.50.2300">
    <property type="match status" value="1"/>
</dbReference>
<evidence type="ECO:0000313" key="8">
    <source>
        <dbReference type="EMBL" id="SHI81525.1"/>
    </source>
</evidence>
<dbReference type="GO" id="GO:0006355">
    <property type="term" value="P:regulation of DNA-templated transcription"/>
    <property type="evidence" value="ECO:0007669"/>
    <property type="project" value="InterPro"/>
</dbReference>
<dbReference type="PANTHER" id="PTHR32071:SF13">
    <property type="entry name" value="RESPONSE REGULATOR HSFA"/>
    <property type="match status" value="1"/>
</dbReference>
<dbReference type="SUPFAM" id="SSF52172">
    <property type="entry name" value="CheY-like"/>
    <property type="match status" value="1"/>
</dbReference>
<organism evidence="8 9">
    <name type="scientific">Halodesulfovibrio aestuarii</name>
    <dbReference type="NCBI Taxonomy" id="126333"/>
    <lineage>
        <taxon>Bacteria</taxon>
        <taxon>Pseudomonadati</taxon>
        <taxon>Thermodesulfobacteriota</taxon>
        <taxon>Desulfovibrionia</taxon>
        <taxon>Desulfovibrionales</taxon>
        <taxon>Desulfovibrionaceae</taxon>
        <taxon>Halodesulfovibrio</taxon>
    </lineage>
</organism>
<dbReference type="Gene3D" id="3.40.50.300">
    <property type="entry name" value="P-loop containing nucleotide triphosphate hydrolases"/>
    <property type="match status" value="1"/>
</dbReference>
<gene>
    <name evidence="8" type="ORF">SAMN05660830_01087</name>
</gene>
<dbReference type="InterPro" id="IPR001789">
    <property type="entry name" value="Sig_transdc_resp-reg_receiver"/>
</dbReference>
<dbReference type="GO" id="GO:0005524">
    <property type="term" value="F:ATP binding"/>
    <property type="evidence" value="ECO:0007669"/>
    <property type="project" value="UniProtKB-KW"/>
</dbReference>
<dbReference type="PROSITE" id="PS50045">
    <property type="entry name" value="SIGMA54_INTERACT_4"/>
    <property type="match status" value="1"/>
</dbReference>
<dbReference type="SUPFAM" id="SSF52540">
    <property type="entry name" value="P-loop containing nucleoside triphosphate hydrolases"/>
    <property type="match status" value="1"/>
</dbReference>
<dbReference type="Pfam" id="PF00072">
    <property type="entry name" value="Response_reg"/>
    <property type="match status" value="1"/>
</dbReference>
<dbReference type="SMART" id="SM00382">
    <property type="entry name" value="AAA"/>
    <property type="match status" value="1"/>
</dbReference>
<evidence type="ECO:0000259" key="7">
    <source>
        <dbReference type="PROSITE" id="PS50110"/>
    </source>
</evidence>
<dbReference type="InterPro" id="IPR003593">
    <property type="entry name" value="AAA+_ATPase"/>
</dbReference>
<dbReference type="PROSITE" id="PS50110">
    <property type="entry name" value="RESPONSE_REGULATORY"/>
    <property type="match status" value="1"/>
</dbReference>
<dbReference type="Pfam" id="PF25601">
    <property type="entry name" value="AAA_lid_14"/>
    <property type="match status" value="1"/>
</dbReference>
<dbReference type="SMART" id="SM00448">
    <property type="entry name" value="REC"/>
    <property type="match status" value="1"/>
</dbReference>
<dbReference type="PROSITE" id="PS00688">
    <property type="entry name" value="SIGMA54_INTERACT_3"/>
    <property type="match status" value="1"/>
</dbReference>
<sequence length="467" mass="52187">MPNNYPRQPILLVDDEDSWLVSFKTTLRSKGIGNVVTENDSSKLLALLDSRQFCAVAIDLMMPNFSGEELIPQIAARHPNIPILVISGLNQVKSAVNCMRLGAFDFIVKTEERDTLIAAVRHAIELFELRQENTSLRERFFKKELDHPEYFGNIITENKEMRSIFQYIEVIAETSRPVLITGESGVGKELVARAVHNASGRTGEFVALNIAGLDDNVVADTLFGHTKGAYTGATNARVGLVEKAKNGTLFLDEIGDLSSTSQTKLLRLLQEHEYLPLGSDMAKRSSARIVAATHQNLNELQECGQFRRDLFYRLRGHLLHIPPLRERREDIAPLITHFLQEAEISFEKKFSANAPELADYLSQYPFPGNIRELQNIILDCAGTCTDGIMDTARVQRLLTHSYDYQPESFETPLPDASVTFGATLPTLKEVRAALIDEALTRTNNNQSSAAQLVGVTRQAISKYVREK</sequence>
<evidence type="ECO:0000313" key="9">
    <source>
        <dbReference type="Proteomes" id="UP000184001"/>
    </source>
</evidence>
<dbReference type="Gene3D" id="1.10.8.60">
    <property type="match status" value="1"/>
</dbReference>
<proteinExistence type="predicted"/>
<dbReference type="RefSeq" id="WP_020002202.1">
    <property type="nucleotide sequence ID" value="NZ_CP192219.1"/>
</dbReference>
<keyword evidence="1" id="KW-0547">Nucleotide-binding</keyword>
<feature type="domain" description="Response regulatory" evidence="7">
    <location>
        <begin position="9"/>
        <end position="124"/>
    </location>
</feature>
<dbReference type="GO" id="GO:0043565">
    <property type="term" value="F:sequence-specific DNA binding"/>
    <property type="evidence" value="ECO:0007669"/>
    <property type="project" value="InterPro"/>
</dbReference>
<dbReference type="CDD" id="cd00009">
    <property type="entry name" value="AAA"/>
    <property type="match status" value="1"/>
</dbReference>
<evidence type="ECO:0000256" key="1">
    <source>
        <dbReference type="ARBA" id="ARBA00022741"/>
    </source>
</evidence>
<dbReference type="PRINTS" id="PR01590">
    <property type="entry name" value="HTHFIS"/>
</dbReference>
<protein>
    <submittedName>
        <fullName evidence="8">DNA-binding transcriptional response regulator, NtrC family, contains REC, AAA-type ATPase, and a Fis-type DNA-binding domains</fullName>
    </submittedName>
</protein>
<accession>A0A8G2FHB5</accession>
<dbReference type="Pfam" id="PF02954">
    <property type="entry name" value="HTH_8"/>
    <property type="match status" value="1"/>
</dbReference>
<dbReference type="PROSITE" id="PS00675">
    <property type="entry name" value="SIGMA54_INTERACT_1"/>
    <property type="match status" value="1"/>
</dbReference>
<dbReference type="InterPro" id="IPR002197">
    <property type="entry name" value="HTH_Fis"/>
</dbReference>
<dbReference type="InterPro" id="IPR025662">
    <property type="entry name" value="Sigma_54_int_dom_ATP-bd_1"/>
</dbReference>
<evidence type="ECO:0000256" key="3">
    <source>
        <dbReference type="ARBA" id="ARBA00023015"/>
    </source>
</evidence>
<reference evidence="8 9" key="1">
    <citation type="submission" date="2016-11" db="EMBL/GenBank/DDBJ databases">
        <authorList>
            <person name="Varghese N."/>
            <person name="Submissions S."/>
        </authorList>
    </citation>
    <scope>NUCLEOTIDE SEQUENCE [LARGE SCALE GENOMIC DNA]</scope>
    <source>
        <strain evidence="8 9">DSM 17919</strain>
    </source>
</reference>
<dbReference type="InterPro" id="IPR011006">
    <property type="entry name" value="CheY-like_superfamily"/>
</dbReference>
<dbReference type="AlphaFoldDB" id="A0A8G2FHB5"/>
<dbReference type="Pfam" id="PF00158">
    <property type="entry name" value="Sigma54_activat"/>
    <property type="match status" value="1"/>
</dbReference>
<dbReference type="InterPro" id="IPR027417">
    <property type="entry name" value="P-loop_NTPase"/>
</dbReference>
<keyword evidence="5" id="KW-0597">Phosphoprotein</keyword>
<evidence type="ECO:0000259" key="6">
    <source>
        <dbReference type="PROSITE" id="PS50045"/>
    </source>
</evidence>
<dbReference type="InterPro" id="IPR058031">
    <property type="entry name" value="AAA_lid_NorR"/>
</dbReference>
<dbReference type="PANTHER" id="PTHR32071">
    <property type="entry name" value="TRANSCRIPTIONAL REGULATORY PROTEIN"/>
    <property type="match status" value="1"/>
</dbReference>
<evidence type="ECO:0000256" key="5">
    <source>
        <dbReference type="PROSITE-ProRule" id="PRU00169"/>
    </source>
</evidence>
<dbReference type="FunFam" id="3.40.50.300:FF:000006">
    <property type="entry name" value="DNA-binding transcriptional regulator NtrC"/>
    <property type="match status" value="1"/>
</dbReference>
<dbReference type="InterPro" id="IPR002078">
    <property type="entry name" value="Sigma_54_int"/>
</dbReference>
<dbReference type="EMBL" id="FQZR01000002">
    <property type="protein sequence ID" value="SHI81525.1"/>
    <property type="molecule type" value="Genomic_DNA"/>
</dbReference>
<keyword evidence="8" id="KW-0238">DNA-binding</keyword>
<feature type="domain" description="Sigma-54 factor interaction" evidence="6">
    <location>
        <begin position="154"/>
        <end position="377"/>
    </location>
</feature>
<evidence type="ECO:0000256" key="2">
    <source>
        <dbReference type="ARBA" id="ARBA00022840"/>
    </source>
</evidence>
<feature type="modified residue" description="4-aspartylphosphate" evidence="5">
    <location>
        <position position="59"/>
    </location>
</feature>
<dbReference type="InterPro" id="IPR025944">
    <property type="entry name" value="Sigma_54_int_dom_CS"/>
</dbReference>
<keyword evidence="4" id="KW-0804">Transcription</keyword>
<keyword evidence="3" id="KW-0805">Transcription regulation</keyword>